<protein>
    <submittedName>
        <fullName evidence="1">Uncharacterized protein</fullName>
    </submittedName>
</protein>
<proteinExistence type="predicted"/>
<dbReference type="EMBL" id="UINC01158283">
    <property type="protein sequence ID" value="SVD55745.1"/>
    <property type="molecule type" value="Genomic_DNA"/>
</dbReference>
<evidence type="ECO:0000313" key="1">
    <source>
        <dbReference type="EMBL" id="SVD55745.1"/>
    </source>
</evidence>
<name>A0A382WBJ4_9ZZZZ</name>
<gene>
    <name evidence="1" type="ORF">METZ01_LOCUS408599</name>
</gene>
<reference evidence="1" key="1">
    <citation type="submission" date="2018-05" db="EMBL/GenBank/DDBJ databases">
        <authorList>
            <person name="Lanie J.A."/>
            <person name="Ng W.-L."/>
            <person name="Kazmierczak K.M."/>
            <person name="Andrzejewski T.M."/>
            <person name="Davidsen T.M."/>
            <person name="Wayne K.J."/>
            <person name="Tettelin H."/>
            <person name="Glass J.I."/>
            <person name="Rusch D."/>
            <person name="Podicherti R."/>
            <person name="Tsui H.-C.T."/>
            <person name="Winkler M.E."/>
        </authorList>
    </citation>
    <scope>NUCLEOTIDE SEQUENCE</scope>
</reference>
<accession>A0A382WBJ4</accession>
<sequence>MKTILSIIVSGISIMGFASAIWADHHGDLAKSGAINYHTGWACPNNFVAQPAEGGMIGTGTCRGVTYNDNGSGPLHMGAAQCHYSFFVNNGDTRNKGYCFWSDPDGDRIYTDFDGDPSANNGGGEGVNVIAGGTGKYEGITGSGPWKCTWLGTDGELHCNQSFNYELP</sequence>
<organism evidence="1">
    <name type="scientific">marine metagenome</name>
    <dbReference type="NCBI Taxonomy" id="408172"/>
    <lineage>
        <taxon>unclassified sequences</taxon>
        <taxon>metagenomes</taxon>
        <taxon>ecological metagenomes</taxon>
    </lineage>
</organism>
<dbReference type="AlphaFoldDB" id="A0A382WBJ4"/>